<evidence type="ECO:0000313" key="2">
    <source>
        <dbReference type="Proteomes" id="UP001470230"/>
    </source>
</evidence>
<protein>
    <recommendedName>
        <fullName evidence="3">F5/8 type C domain-containing protein</fullName>
    </recommendedName>
</protein>
<dbReference type="SUPFAM" id="SSF49785">
    <property type="entry name" value="Galactose-binding domain-like"/>
    <property type="match status" value="1"/>
</dbReference>
<keyword evidence="2" id="KW-1185">Reference proteome</keyword>
<dbReference type="Gene3D" id="2.60.120.260">
    <property type="entry name" value="Galactose-binding domain-like"/>
    <property type="match status" value="1"/>
</dbReference>
<evidence type="ECO:0000313" key="1">
    <source>
        <dbReference type="EMBL" id="KAK8839339.1"/>
    </source>
</evidence>
<gene>
    <name evidence="1" type="ORF">M9Y10_032274</name>
</gene>
<evidence type="ECO:0008006" key="3">
    <source>
        <dbReference type="Google" id="ProtNLM"/>
    </source>
</evidence>
<sequence length="366" mass="43343">MSEFSITTENQGHFSFILDLAAFSQISIPELEIPFLIEIIEKLENNWIKVTNPIKNVQITEDTAVNLLRRHEKMRNFFSKEIESDIEFISMHFYKLFETQKESLKTLTEGTLERIISHPHLKIQNEDELLHFINELYATSKKFSNFYSYVLFANVGQEAIDEFVNIYDYNDLTREAWNSISNRLQNQKLTEKGRYNDIIISPSGEKEFNGIINFIKKQNNNRIENKIKITSSSMRFEYPPSNVVIYNDCRKQFRTNDSPNNWICFEFLENSIIPTSYQIRSYPFWKNENHPKTWVIEGSMDNVNWFNLDSQENCAFLNDSSVSHIFAIDESKSEKVRYIKMRQTGKNWKNMDHLNLDCIEFYGKLI</sequence>
<organism evidence="1 2">
    <name type="scientific">Tritrichomonas musculus</name>
    <dbReference type="NCBI Taxonomy" id="1915356"/>
    <lineage>
        <taxon>Eukaryota</taxon>
        <taxon>Metamonada</taxon>
        <taxon>Parabasalia</taxon>
        <taxon>Tritrichomonadida</taxon>
        <taxon>Tritrichomonadidae</taxon>
        <taxon>Tritrichomonas</taxon>
    </lineage>
</organism>
<comment type="caution">
    <text evidence="1">The sequence shown here is derived from an EMBL/GenBank/DDBJ whole genome shotgun (WGS) entry which is preliminary data.</text>
</comment>
<accession>A0ABR2GZH7</accession>
<dbReference type="EMBL" id="JAPFFF010000052">
    <property type="protein sequence ID" value="KAK8839339.1"/>
    <property type="molecule type" value="Genomic_DNA"/>
</dbReference>
<proteinExistence type="predicted"/>
<dbReference type="InterPro" id="IPR008979">
    <property type="entry name" value="Galactose-bd-like_sf"/>
</dbReference>
<name>A0ABR2GZH7_9EUKA</name>
<dbReference type="Proteomes" id="UP001470230">
    <property type="component" value="Unassembled WGS sequence"/>
</dbReference>
<reference evidence="1 2" key="1">
    <citation type="submission" date="2024-04" db="EMBL/GenBank/DDBJ databases">
        <title>Tritrichomonas musculus Genome.</title>
        <authorList>
            <person name="Alves-Ferreira E."/>
            <person name="Grigg M."/>
            <person name="Lorenzi H."/>
            <person name="Galac M."/>
        </authorList>
    </citation>
    <scope>NUCLEOTIDE SEQUENCE [LARGE SCALE GENOMIC DNA]</scope>
    <source>
        <strain evidence="1 2">EAF2021</strain>
    </source>
</reference>